<dbReference type="InterPro" id="IPR000215">
    <property type="entry name" value="Serpin_fam"/>
</dbReference>
<evidence type="ECO:0000313" key="9">
    <source>
        <dbReference type="Proteomes" id="UP000594260"/>
    </source>
</evidence>
<evidence type="ECO:0000259" key="7">
    <source>
        <dbReference type="SMART" id="SM00093"/>
    </source>
</evidence>
<dbReference type="GeneID" id="111251348"/>
<dbReference type="EnsemblMetazoa" id="XM_022807842">
    <property type="protein sequence ID" value="XP_022663577"/>
    <property type="gene ID" value="LOC111251348"/>
</dbReference>
<keyword evidence="6" id="KW-0732">Signal</keyword>
<feature type="chain" id="PRO_5029869356" description="Serpin domain-containing protein" evidence="6">
    <location>
        <begin position="32"/>
        <end position="451"/>
    </location>
</feature>
<feature type="signal peptide" evidence="6">
    <location>
        <begin position="1"/>
        <end position="31"/>
    </location>
</feature>
<keyword evidence="9" id="KW-1185">Reference proteome</keyword>
<organism evidence="8 9">
    <name type="scientific">Varroa destructor</name>
    <name type="common">Honeybee mite</name>
    <dbReference type="NCBI Taxonomy" id="109461"/>
    <lineage>
        <taxon>Eukaryota</taxon>
        <taxon>Metazoa</taxon>
        <taxon>Ecdysozoa</taxon>
        <taxon>Arthropoda</taxon>
        <taxon>Chelicerata</taxon>
        <taxon>Arachnida</taxon>
        <taxon>Acari</taxon>
        <taxon>Parasitiformes</taxon>
        <taxon>Mesostigmata</taxon>
        <taxon>Gamasina</taxon>
        <taxon>Dermanyssoidea</taxon>
        <taxon>Varroidae</taxon>
        <taxon>Varroa</taxon>
    </lineage>
</organism>
<dbReference type="KEGG" id="vde:111251348"/>
<accession>A0A7M7KC48</accession>
<dbReference type="SUPFAM" id="SSF56574">
    <property type="entry name" value="Serpins"/>
    <property type="match status" value="1"/>
</dbReference>
<keyword evidence="3" id="KW-0722">Serine protease inhibitor</keyword>
<evidence type="ECO:0000256" key="3">
    <source>
        <dbReference type="ARBA" id="ARBA00022900"/>
    </source>
</evidence>
<evidence type="ECO:0000256" key="5">
    <source>
        <dbReference type="RuleBase" id="RU000411"/>
    </source>
</evidence>
<feature type="domain" description="Serpin" evidence="7">
    <location>
        <begin position="69"/>
        <end position="426"/>
    </location>
</feature>
<dbReference type="Proteomes" id="UP000594260">
    <property type="component" value="Unplaced"/>
</dbReference>
<dbReference type="SMART" id="SM00093">
    <property type="entry name" value="SERPIN"/>
    <property type="match status" value="1"/>
</dbReference>
<dbReference type="GO" id="GO:0004867">
    <property type="term" value="F:serine-type endopeptidase inhibitor activity"/>
    <property type="evidence" value="ECO:0007669"/>
    <property type="project" value="UniProtKB-KW"/>
</dbReference>
<dbReference type="InParanoid" id="A0A7M7KC48"/>
<evidence type="ECO:0000256" key="1">
    <source>
        <dbReference type="ARBA" id="ARBA00009500"/>
    </source>
</evidence>
<dbReference type="PANTHER" id="PTHR11461:SF211">
    <property type="entry name" value="GH10112P-RELATED"/>
    <property type="match status" value="1"/>
</dbReference>
<dbReference type="InterPro" id="IPR042185">
    <property type="entry name" value="Serpin_sf_2"/>
</dbReference>
<dbReference type="GO" id="GO:0005615">
    <property type="term" value="C:extracellular space"/>
    <property type="evidence" value="ECO:0007669"/>
    <property type="project" value="InterPro"/>
</dbReference>
<dbReference type="OrthoDB" id="6485996at2759"/>
<evidence type="ECO:0000256" key="2">
    <source>
        <dbReference type="ARBA" id="ARBA00022690"/>
    </source>
</evidence>
<comment type="similarity">
    <text evidence="1 5">Belongs to the serpin family.</text>
</comment>
<dbReference type="Gene3D" id="2.30.39.10">
    <property type="entry name" value="Alpha-1-antitrypsin, domain 1"/>
    <property type="match status" value="1"/>
</dbReference>
<protein>
    <recommendedName>
        <fullName evidence="7">Serpin domain-containing protein</fullName>
    </recommendedName>
</protein>
<reference evidence="8" key="1">
    <citation type="submission" date="2021-01" db="UniProtKB">
        <authorList>
            <consortium name="EnsemblMetazoa"/>
        </authorList>
    </citation>
    <scope>IDENTIFICATION</scope>
</reference>
<sequence length="451" mass="50836">MAFSHKSYKGIMLFRAVLSVVVVHFMPLNLCAPTDFTNQSSFVLCGDNVLNFSHTIQGALIEAIGNFGHSLLQKLNNDTNNIVISPLSVYSIMAMLTIGSQGSTRYQLEKITRLHRLNWTTIVAAGDYLVNILDNYQSDFRLNLANRVYVTEDLIVPQLFLDSTTFGFGSKVVFMDFKKSDNVVAEMNHFVNLATRGKIKKIVDGHFTKDTTIAIVSAVFFEGAWRFPVMKFNEQIRFNAHCESPKNHANWFKISGRMAYGNSSAADAYLLRVPYNTGIKSVTKAELLIALPKSDSCNIDRWLEKRRWIDVMRAFHQTEMTSVELLMPKINVEWVGDLRDSIKKLGILVAFEKTQANFSKMVQPASNVTTTPLTYLNRIFHRTSLSVSDLGTSGITANSRPRRDVTQASAIQFEVKSSFYLAVIVSELEESKDQHAFKYMQVFAGLIKTLT</sequence>
<dbReference type="PANTHER" id="PTHR11461">
    <property type="entry name" value="SERINE PROTEASE INHIBITOR, SERPIN"/>
    <property type="match status" value="1"/>
</dbReference>
<evidence type="ECO:0000256" key="6">
    <source>
        <dbReference type="SAM" id="SignalP"/>
    </source>
</evidence>
<evidence type="ECO:0000313" key="8">
    <source>
        <dbReference type="EnsemblMetazoa" id="XP_022663577"/>
    </source>
</evidence>
<name>A0A7M7KC48_VARDE</name>
<dbReference type="InterPro" id="IPR036186">
    <property type="entry name" value="Serpin_sf"/>
</dbReference>
<dbReference type="InterPro" id="IPR042178">
    <property type="entry name" value="Serpin_sf_1"/>
</dbReference>
<dbReference type="AlphaFoldDB" id="A0A7M7KC48"/>
<dbReference type="RefSeq" id="XP_022663577.1">
    <property type="nucleotide sequence ID" value="XM_022807842.1"/>
</dbReference>
<dbReference type="Pfam" id="PF00079">
    <property type="entry name" value="Serpin"/>
    <property type="match status" value="1"/>
</dbReference>
<dbReference type="InterPro" id="IPR023796">
    <property type="entry name" value="Serpin_dom"/>
</dbReference>
<evidence type="ECO:0000256" key="4">
    <source>
        <dbReference type="ARBA" id="ARBA00023180"/>
    </source>
</evidence>
<dbReference type="Gene3D" id="3.30.497.10">
    <property type="entry name" value="Antithrombin, subunit I, domain 2"/>
    <property type="match status" value="1"/>
</dbReference>
<dbReference type="CDD" id="cd00172">
    <property type="entry name" value="serpin"/>
    <property type="match status" value="1"/>
</dbReference>
<keyword evidence="2" id="KW-0646">Protease inhibitor</keyword>
<proteinExistence type="inferred from homology"/>
<keyword evidence="4" id="KW-0325">Glycoprotein</keyword>